<feature type="coiled-coil region" evidence="12">
    <location>
        <begin position="5"/>
        <end position="32"/>
    </location>
</feature>
<keyword evidence="3 11" id="KW-0808">Transferase</keyword>
<dbReference type="EC" id="2.8.1.-" evidence="11"/>
<feature type="binding site" evidence="11">
    <location>
        <begin position="167"/>
        <end position="168"/>
    </location>
    <ligand>
        <name>ATP</name>
        <dbReference type="ChEBI" id="CHEBI:30616"/>
    </ligand>
</feature>
<dbReference type="GeneID" id="108741005"/>
<dbReference type="UniPathway" id="UPA00988"/>
<dbReference type="GO" id="GO:0046872">
    <property type="term" value="F:metal ion binding"/>
    <property type="evidence" value="ECO:0007669"/>
    <property type="project" value="UniProtKB-KW"/>
</dbReference>
<keyword evidence="7 11" id="KW-0862">Zinc</keyword>
<keyword evidence="5 11" id="KW-0479">Metal-binding</keyword>
<dbReference type="GO" id="GO:0005524">
    <property type="term" value="F:ATP binding"/>
    <property type="evidence" value="ECO:0007669"/>
    <property type="project" value="UniProtKB-KW"/>
</dbReference>
<dbReference type="GO" id="GO:0004792">
    <property type="term" value="F:thiosulfate-cyanide sulfurtransferase activity"/>
    <property type="evidence" value="ECO:0007669"/>
    <property type="project" value="TreeGrafter"/>
</dbReference>
<dbReference type="PROSITE" id="PS50206">
    <property type="entry name" value="RHODANESE_3"/>
    <property type="match status" value="1"/>
</dbReference>
<evidence type="ECO:0000256" key="11">
    <source>
        <dbReference type="HAMAP-Rule" id="MF_03049"/>
    </source>
</evidence>
<protein>
    <recommendedName>
        <fullName evidence="11">Adenylyltransferase and sulfurtransferase MOCS3 homolog</fullName>
    </recommendedName>
    <alternativeName>
        <fullName evidence="11">UBA4 homolog</fullName>
    </alternativeName>
    <alternativeName>
        <fullName evidence="11">Ubiquitin-like protein activator 4 homolog</fullName>
    </alternativeName>
    <domain>
        <recommendedName>
            <fullName evidence="11">Adenylyltransferase</fullName>
            <ecNumber evidence="11">2.7.7.-</ecNumber>
        </recommendedName>
    </domain>
    <domain>
        <recommendedName>
            <fullName evidence="11">Sulfurtransferase</fullName>
            <ecNumber evidence="11">2.8.1.-</ecNumber>
        </recommendedName>
    </domain>
</protein>
<keyword evidence="12" id="KW-0175">Coiled coil</keyword>
<comment type="subcellular location">
    <subcellularLocation>
        <location evidence="1">Cytoplasm</location>
        <location evidence="1">Cytosol</location>
    </subcellularLocation>
</comment>
<feature type="binding site" evidence="11">
    <location>
        <position position="76"/>
    </location>
    <ligand>
        <name>ATP</name>
        <dbReference type="ChEBI" id="CHEBI:30616"/>
    </ligand>
</feature>
<dbReference type="InterPro" id="IPR000594">
    <property type="entry name" value="ThiF_NAD_FAD-bd"/>
</dbReference>
<organism evidence="14 16">
    <name type="scientific">Agrilus planipennis</name>
    <name type="common">Emerald ash borer</name>
    <name type="synonym">Agrilus marcopoli</name>
    <dbReference type="NCBI Taxonomy" id="224129"/>
    <lineage>
        <taxon>Eukaryota</taxon>
        <taxon>Metazoa</taxon>
        <taxon>Ecdysozoa</taxon>
        <taxon>Arthropoda</taxon>
        <taxon>Hexapoda</taxon>
        <taxon>Insecta</taxon>
        <taxon>Pterygota</taxon>
        <taxon>Neoptera</taxon>
        <taxon>Endopterygota</taxon>
        <taxon>Coleoptera</taxon>
        <taxon>Polyphaga</taxon>
        <taxon>Elateriformia</taxon>
        <taxon>Buprestoidea</taxon>
        <taxon>Buprestidae</taxon>
        <taxon>Agrilinae</taxon>
        <taxon>Agrilus</taxon>
    </lineage>
</organism>
<keyword evidence="9 11" id="KW-0501">Molybdenum cofactor biosynthesis</keyword>
<dbReference type="InterPro" id="IPR001763">
    <property type="entry name" value="Rhodanese-like_dom"/>
</dbReference>
<dbReference type="CDD" id="cd00757">
    <property type="entry name" value="ThiF_MoeB_HesA_family"/>
    <property type="match status" value="1"/>
</dbReference>
<dbReference type="InterPro" id="IPR036873">
    <property type="entry name" value="Rhodanese-like_dom_sf"/>
</dbReference>
<feature type="binding site" evidence="11">
    <location>
        <position position="121"/>
    </location>
    <ligand>
        <name>ATP</name>
        <dbReference type="ChEBI" id="CHEBI:30616"/>
    </ligand>
</feature>
<comment type="cofactor">
    <cofactor evidence="11">
        <name>Zn(2+)</name>
        <dbReference type="ChEBI" id="CHEBI:29105"/>
    </cofactor>
    <text evidence="11">Binds 1 zinc ion per subunit.</text>
</comment>
<evidence type="ECO:0000256" key="9">
    <source>
        <dbReference type="ARBA" id="ARBA00023150"/>
    </source>
</evidence>
<dbReference type="Gene3D" id="3.40.250.10">
    <property type="entry name" value="Rhodanese-like domain"/>
    <property type="match status" value="1"/>
</dbReference>
<evidence type="ECO:0000256" key="1">
    <source>
        <dbReference type="ARBA" id="ARBA00004514"/>
    </source>
</evidence>
<dbReference type="Proteomes" id="UP000192223">
    <property type="component" value="Unplaced"/>
</dbReference>
<comment type="function">
    <text evidence="11">Plays a central role in 2-thiolation of mcm(5)S(2)U at tRNA wobble positions of cytosolic tRNA(Lys), tRNA(Glu) and tRNA(Gln). Acts by mediating the C-terminal thiocarboxylation of the sulfur carrier URM1. Its N-terminus first activates URM1 as acyl-adenylate (-COAMP), then the persulfide sulfur on the catalytic cysteine is transferred to URM1 to form thiocarboxylation (-COSH) of its C-terminus. The reaction probably involves hydrogen sulfide that is generated from the persulfide intermediate and that acts as nucleophile towards URM1. Subsequently, a transient disulfide bond is formed. Does not use thiosulfate as sulfur donor; NFS1 probably acting as a sulfur donor for thiocarboxylation reactions.</text>
</comment>
<proteinExistence type="inferred from homology"/>
<evidence type="ECO:0000256" key="2">
    <source>
        <dbReference type="ARBA" id="ARBA00022490"/>
    </source>
</evidence>
<dbReference type="HAMAP" id="MF_03049">
    <property type="entry name" value="MOCS3_Uba4"/>
    <property type="match status" value="1"/>
</dbReference>
<feature type="binding site" evidence="11">
    <location>
        <position position="208"/>
    </location>
    <ligand>
        <name>Zn(2+)</name>
        <dbReference type="ChEBI" id="CHEBI:29105"/>
    </ligand>
</feature>
<evidence type="ECO:0000256" key="8">
    <source>
        <dbReference type="ARBA" id="ARBA00022840"/>
    </source>
</evidence>
<keyword evidence="8 11" id="KW-0067">ATP-binding</keyword>
<dbReference type="FunFam" id="3.40.50.720:FF:000033">
    <property type="entry name" value="Adenylyltransferase and sulfurtransferase MOCS3"/>
    <property type="match status" value="1"/>
</dbReference>
<dbReference type="OrthoDB" id="10261062at2759"/>
<keyword evidence="15 16" id="KW-0548">Nucleotidyltransferase</keyword>
<sequence length="431" mass="47641">MTTNKKELENEIRTLKEILYQKEKELEQLNKVFEKSSNLSPSEISRYSRQIILPSVGVEGQLTLKKSAVLIVGVGGLGCPAGQYLAAAGIGKLDILDSDEVEITNLHRQILHVERNIGETKVKSGYDSLKRLNSNVEVNPLELHANGETLQKVFSENKYDVVVDCTDNVATRYLLNDMCVFNKVPLVSGSALQLEGQLTVYNYKKGLCYRCLFPVPPPPQTVTSCGEGGVLGAIPGVIGVLQALEVIKILLDFPGVLSGRLLIFDGSDTVFRNIKLRQRNPQCVVCGDNPVITKPIDYEQFCGSKAADKVTDIKILNSNDETDVKEFNSITKKIVIDVRQEAEFQMCHLPNSINIPYKNIVKGINLEALNEILTGVNDNEKVYFLCRRGNDSQRAVSLLKEKFNDSCAILLSVAGGLNAYSKLIDPSFPLY</sequence>
<evidence type="ECO:0000313" key="15">
    <source>
        <dbReference type="RefSeq" id="XP_025834796.1"/>
    </source>
</evidence>
<dbReference type="GO" id="GO:0042292">
    <property type="term" value="F:URM1 activating enzyme activity"/>
    <property type="evidence" value="ECO:0007669"/>
    <property type="project" value="TreeGrafter"/>
</dbReference>
<keyword evidence="4 11" id="KW-0819">tRNA processing</keyword>
<dbReference type="RefSeq" id="XP_025834796.1">
    <property type="nucleotide sequence ID" value="XM_025979011.1"/>
</dbReference>
<dbReference type="RefSeq" id="XP_025834797.1">
    <property type="nucleotide sequence ID" value="XM_025979012.1"/>
</dbReference>
<dbReference type="PANTHER" id="PTHR10953">
    <property type="entry name" value="UBIQUITIN-ACTIVATING ENZYME E1"/>
    <property type="match status" value="1"/>
</dbReference>
<feature type="binding site" evidence="11">
    <location>
        <position position="286"/>
    </location>
    <ligand>
        <name>Zn(2+)</name>
        <dbReference type="ChEBI" id="CHEBI:29105"/>
    </ligand>
</feature>
<evidence type="ECO:0000256" key="5">
    <source>
        <dbReference type="ARBA" id="ARBA00022723"/>
    </source>
</evidence>
<dbReference type="EC" id="2.7.7.-" evidence="11"/>
<evidence type="ECO:0000313" key="14">
    <source>
        <dbReference type="Proteomes" id="UP000192223"/>
    </source>
</evidence>
<comment type="similarity">
    <text evidence="11">In the N-terminal section; belongs to the HesA/MoeB/ThiF family. UBA4 subfamily.</text>
</comment>
<dbReference type="Gene3D" id="3.40.50.720">
    <property type="entry name" value="NAD(P)-binding Rossmann-like Domain"/>
    <property type="match status" value="1"/>
</dbReference>
<evidence type="ECO:0000256" key="4">
    <source>
        <dbReference type="ARBA" id="ARBA00022694"/>
    </source>
</evidence>
<feature type="binding site" evidence="11">
    <location>
        <begin position="104"/>
        <end position="108"/>
    </location>
    <ligand>
        <name>ATP</name>
        <dbReference type="ChEBI" id="CHEBI:30616"/>
    </ligand>
</feature>
<dbReference type="SUPFAM" id="SSF69572">
    <property type="entry name" value="Activating enzymes of the ubiquitin-like proteins"/>
    <property type="match status" value="1"/>
</dbReference>
<feature type="binding site" evidence="11">
    <location>
        <position position="283"/>
    </location>
    <ligand>
        <name>Zn(2+)</name>
        <dbReference type="ChEBI" id="CHEBI:29105"/>
    </ligand>
</feature>
<dbReference type="Pfam" id="PF00581">
    <property type="entry name" value="Rhodanese"/>
    <property type="match status" value="1"/>
</dbReference>
<evidence type="ECO:0000256" key="7">
    <source>
        <dbReference type="ARBA" id="ARBA00022833"/>
    </source>
</evidence>
<dbReference type="KEGG" id="apln:108741005"/>
<dbReference type="RefSeq" id="XP_025834800.1">
    <property type="nucleotide sequence ID" value="XM_025979015.1"/>
</dbReference>
<evidence type="ECO:0000256" key="3">
    <source>
        <dbReference type="ARBA" id="ARBA00022679"/>
    </source>
</evidence>
<evidence type="ECO:0000256" key="12">
    <source>
        <dbReference type="SAM" id="Coils"/>
    </source>
</evidence>
<dbReference type="InterPro" id="IPR035985">
    <property type="entry name" value="Ubiquitin-activating_enz"/>
</dbReference>
<keyword evidence="14" id="KW-1185">Reference proteome</keyword>
<dbReference type="PANTHER" id="PTHR10953:SF102">
    <property type="entry name" value="ADENYLYLTRANSFERASE AND SULFURTRANSFERASE MOCS3"/>
    <property type="match status" value="1"/>
</dbReference>
<reference evidence="15 16" key="1">
    <citation type="submission" date="2025-04" db="UniProtKB">
        <authorList>
            <consortium name="RefSeq"/>
        </authorList>
    </citation>
    <scope>IDENTIFICATION</scope>
    <source>
        <tissue evidence="15 16">Entire body</tissue>
    </source>
</reference>
<evidence type="ECO:0000313" key="16">
    <source>
        <dbReference type="RefSeq" id="XP_025834797.1"/>
    </source>
</evidence>
<dbReference type="SMART" id="SM00450">
    <property type="entry name" value="RHOD"/>
    <property type="match status" value="1"/>
</dbReference>
<dbReference type="FunFam" id="3.40.250.10:FF:000014">
    <property type="entry name" value="Adenylyltransferase and sulfurtransferase MOCS3"/>
    <property type="match status" value="1"/>
</dbReference>
<evidence type="ECO:0000259" key="13">
    <source>
        <dbReference type="PROSITE" id="PS50206"/>
    </source>
</evidence>
<accession>A0A7F5RFP5</accession>
<keyword evidence="2 11" id="KW-0963">Cytoplasm</keyword>
<evidence type="ECO:0000256" key="10">
    <source>
        <dbReference type="ARBA" id="ARBA00023268"/>
    </source>
</evidence>
<feature type="binding site" evidence="11">
    <location>
        <position position="97"/>
    </location>
    <ligand>
        <name>ATP</name>
        <dbReference type="ChEBI" id="CHEBI:30616"/>
    </ligand>
</feature>
<gene>
    <name evidence="15 16" type="primary">LOC108741005</name>
    <name evidence="17" type="synonym">LOC112905833</name>
</gene>
<evidence type="ECO:0000313" key="17">
    <source>
        <dbReference type="RefSeq" id="XP_025834800.1"/>
    </source>
</evidence>
<feature type="active site" description="Cysteine persulfide intermediate; for sulfurtransferase activity" evidence="11">
    <location>
        <position position="386"/>
    </location>
</feature>
<dbReference type="GO" id="GO:0002143">
    <property type="term" value="P:tRNA wobble position uridine thiolation"/>
    <property type="evidence" value="ECO:0007669"/>
    <property type="project" value="InterPro"/>
</dbReference>
<feature type="domain" description="Rhodanese" evidence="13">
    <location>
        <begin position="329"/>
        <end position="429"/>
    </location>
</feature>
<comment type="pathway">
    <text evidence="11">tRNA modification; 5-methoxycarbonylmethyl-2-thiouridine-tRNA biosynthesis.</text>
</comment>
<keyword evidence="10 11" id="KW-0511">Multifunctional enzyme</keyword>
<dbReference type="GO" id="GO:0032447">
    <property type="term" value="P:protein urmylation"/>
    <property type="evidence" value="ECO:0007669"/>
    <property type="project" value="TreeGrafter"/>
</dbReference>
<feature type="active site" description="Glycyl thioester intermediate; for adenylyltransferase activity" evidence="11">
    <location>
        <position position="225"/>
    </location>
</feature>
<dbReference type="GO" id="GO:0005829">
    <property type="term" value="C:cytosol"/>
    <property type="evidence" value="ECO:0007669"/>
    <property type="project" value="UniProtKB-SubCell"/>
</dbReference>
<dbReference type="GO" id="GO:0006777">
    <property type="term" value="P:Mo-molybdopterin cofactor biosynthetic process"/>
    <property type="evidence" value="ECO:0007669"/>
    <property type="project" value="UniProtKB-UniRule"/>
</dbReference>
<dbReference type="InterPro" id="IPR045886">
    <property type="entry name" value="ThiF/MoeB/HesA"/>
</dbReference>
<name>A0A7F5RFP5_AGRPL</name>
<dbReference type="Pfam" id="PF00899">
    <property type="entry name" value="ThiF"/>
    <property type="match status" value="1"/>
</dbReference>
<keyword evidence="6 11" id="KW-0547">Nucleotide-binding</keyword>
<dbReference type="AlphaFoldDB" id="A0A7F5RFP5"/>
<dbReference type="NCBIfam" id="NF004281">
    <property type="entry name" value="PRK05690.1"/>
    <property type="match status" value="1"/>
</dbReference>
<dbReference type="InterPro" id="IPR028885">
    <property type="entry name" value="MOCS3/Uba4"/>
</dbReference>
<dbReference type="GO" id="GO:0070566">
    <property type="term" value="F:adenylyltransferase activity"/>
    <property type="evidence" value="ECO:0007669"/>
    <property type="project" value="InterPro"/>
</dbReference>
<feature type="binding site" evidence="11">
    <location>
        <position position="211"/>
    </location>
    <ligand>
        <name>Zn(2+)</name>
        <dbReference type="ChEBI" id="CHEBI:29105"/>
    </ligand>
</feature>
<evidence type="ECO:0000256" key="6">
    <source>
        <dbReference type="ARBA" id="ARBA00022741"/>
    </source>
</evidence>
<dbReference type="KEGG" id="apln:112905833"/>